<evidence type="ECO:0000313" key="9">
    <source>
        <dbReference type="Proteomes" id="UP001526225"/>
    </source>
</evidence>
<dbReference type="NCBIfam" id="TIGR01930">
    <property type="entry name" value="AcCoA-C-Actrans"/>
    <property type="match status" value="1"/>
</dbReference>
<dbReference type="Pfam" id="PF00108">
    <property type="entry name" value="Thiolase_N"/>
    <property type="match status" value="1"/>
</dbReference>
<dbReference type="InterPro" id="IPR020615">
    <property type="entry name" value="Thiolase_acyl_enz_int_AS"/>
</dbReference>
<sequence>MKRVFIVGAKRTPIGKFGGALASQTSAMLGGVAIQGALTQAQLPNDLTVDQVFMGNVIQAGAGQNPARQASQLAGLGDSVPAVTLNDVCGSGLTSVNMAAAMIQSGQANVMVAGGMESMSNAPYVLDKARFGYRMGDGTMRDTLLADALTDANEGFHMGITAENVADKYDVSREEMDAFSLASHQNASEARDSGYFDAEIIPVTVKTKKETIIVAQDEGPRANSTLDKLASLKPAFQENGRVTAGNSSGINDGAAALVLVSEDVLKEYGLTPLAEWQGASLVGLDPKLMGVGPYYAVDKLLNDNGLTTDDIDTFELNEAFAAQALASNKLLGLEHSRVNPHGGALALGHPVGASGARVLVTLIHELKPSERGVAALCIGGGMGVSALITRQ</sequence>
<gene>
    <name evidence="8" type="ORF">OIT44_06655</name>
</gene>
<keyword evidence="3 6" id="KW-0808">Transferase</keyword>
<name>A0ABT3E5P0_9LACO</name>
<dbReference type="EC" id="2.3.1.9" evidence="2"/>
<feature type="domain" description="Rhodanese" evidence="7">
    <location>
        <begin position="88"/>
        <end position="128"/>
    </location>
</feature>
<protein>
    <recommendedName>
        <fullName evidence="2">acetyl-CoA C-acetyltransferase</fullName>
        <ecNumber evidence="2">2.3.1.9</ecNumber>
    </recommendedName>
    <alternativeName>
        <fullName evidence="5">Acetoacetyl-CoA thiolase</fullName>
    </alternativeName>
</protein>
<dbReference type="RefSeq" id="WP_213409716.1">
    <property type="nucleotide sequence ID" value="NZ_CP074441.1"/>
</dbReference>
<dbReference type="InterPro" id="IPR020610">
    <property type="entry name" value="Thiolase_AS"/>
</dbReference>
<dbReference type="PROSITE" id="PS00098">
    <property type="entry name" value="THIOLASE_1"/>
    <property type="match status" value="1"/>
</dbReference>
<keyword evidence="4 6" id="KW-0012">Acyltransferase</keyword>
<reference evidence="8 9" key="1">
    <citation type="submission" date="2022-10" db="EMBL/GenBank/DDBJ databases">
        <title>Weissella fermenti sp. nov., isolated from fermented cabbage.</title>
        <authorList>
            <person name="Lee J.K."/>
            <person name="Baek J.H."/>
            <person name="Choi D.G."/>
            <person name="Kim J.M."/>
            <person name="Jeon C.O."/>
        </authorList>
    </citation>
    <scope>NUCLEOTIDE SEQUENCE [LARGE SCALE GENOMIC DNA]</scope>
    <source>
        <strain evidence="8 9">KACC 18534</strain>
    </source>
</reference>
<dbReference type="Proteomes" id="UP001526225">
    <property type="component" value="Unassembled WGS sequence"/>
</dbReference>
<evidence type="ECO:0000259" key="7">
    <source>
        <dbReference type="PROSITE" id="PS50206"/>
    </source>
</evidence>
<dbReference type="PANTHER" id="PTHR18919:SF107">
    <property type="entry name" value="ACETYL-COA ACETYLTRANSFERASE, CYTOSOLIC"/>
    <property type="match status" value="1"/>
</dbReference>
<evidence type="ECO:0000256" key="2">
    <source>
        <dbReference type="ARBA" id="ARBA00012705"/>
    </source>
</evidence>
<dbReference type="InterPro" id="IPR002155">
    <property type="entry name" value="Thiolase"/>
</dbReference>
<dbReference type="InterPro" id="IPR020617">
    <property type="entry name" value="Thiolase_C"/>
</dbReference>
<dbReference type="EMBL" id="JAOZFE010000009">
    <property type="protein sequence ID" value="MCW0953729.1"/>
    <property type="molecule type" value="Genomic_DNA"/>
</dbReference>
<dbReference type="Gene3D" id="3.40.47.10">
    <property type="match status" value="2"/>
</dbReference>
<comment type="caution">
    <text evidence="8">The sequence shown here is derived from an EMBL/GenBank/DDBJ whole genome shotgun (WGS) entry which is preliminary data.</text>
</comment>
<dbReference type="PANTHER" id="PTHR18919">
    <property type="entry name" value="ACETYL-COA C-ACYLTRANSFERASE"/>
    <property type="match status" value="1"/>
</dbReference>
<dbReference type="PIRSF" id="PIRSF000429">
    <property type="entry name" value="Ac-CoA_Ac_transf"/>
    <property type="match status" value="1"/>
</dbReference>
<accession>A0ABT3E5P0</accession>
<dbReference type="CDD" id="cd00751">
    <property type="entry name" value="thiolase"/>
    <property type="match status" value="1"/>
</dbReference>
<organism evidence="8 9">
    <name type="scientific">Weissella ceti</name>
    <dbReference type="NCBI Taxonomy" id="759620"/>
    <lineage>
        <taxon>Bacteria</taxon>
        <taxon>Bacillati</taxon>
        <taxon>Bacillota</taxon>
        <taxon>Bacilli</taxon>
        <taxon>Lactobacillales</taxon>
        <taxon>Lactobacillaceae</taxon>
        <taxon>Weissella</taxon>
    </lineage>
</organism>
<proteinExistence type="inferred from homology"/>
<dbReference type="Pfam" id="PF02803">
    <property type="entry name" value="Thiolase_C"/>
    <property type="match status" value="1"/>
</dbReference>
<dbReference type="SUPFAM" id="SSF53901">
    <property type="entry name" value="Thiolase-like"/>
    <property type="match status" value="2"/>
</dbReference>
<dbReference type="PROSITE" id="PS00737">
    <property type="entry name" value="THIOLASE_2"/>
    <property type="match status" value="1"/>
</dbReference>
<evidence type="ECO:0000256" key="1">
    <source>
        <dbReference type="ARBA" id="ARBA00010982"/>
    </source>
</evidence>
<dbReference type="InterPro" id="IPR001763">
    <property type="entry name" value="Rhodanese-like_dom"/>
</dbReference>
<evidence type="ECO:0000256" key="4">
    <source>
        <dbReference type="ARBA" id="ARBA00023315"/>
    </source>
</evidence>
<dbReference type="InterPro" id="IPR020613">
    <property type="entry name" value="Thiolase_CS"/>
</dbReference>
<dbReference type="InterPro" id="IPR020616">
    <property type="entry name" value="Thiolase_N"/>
</dbReference>
<dbReference type="PROSITE" id="PS00099">
    <property type="entry name" value="THIOLASE_3"/>
    <property type="match status" value="1"/>
</dbReference>
<evidence type="ECO:0000256" key="3">
    <source>
        <dbReference type="ARBA" id="ARBA00022679"/>
    </source>
</evidence>
<dbReference type="InterPro" id="IPR016039">
    <property type="entry name" value="Thiolase-like"/>
</dbReference>
<evidence type="ECO:0000313" key="8">
    <source>
        <dbReference type="EMBL" id="MCW0953729.1"/>
    </source>
</evidence>
<comment type="similarity">
    <text evidence="1 6">Belongs to the thiolase-like superfamily. Thiolase family.</text>
</comment>
<evidence type="ECO:0000256" key="5">
    <source>
        <dbReference type="ARBA" id="ARBA00030755"/>
    </source>
</evidence>
<dbReference type="PROSITE" id="PS50206">
    <property type="entry name" value="RHODANESE_3"/>
    <property type="match status" value="1"/>
</dbReference>
<keyword evidence="9" id="KW-1185">Reference proteome</keyword>
<evidence type="ECO:0000256" key="6">
    <source>
        <dbReference type="RuleBase" id="RU003557"/>
    </source>
</evidence>